<reference evidence="4" key="1">
    <citation type="submission" date="2016-10" db="EMBL/GenBank/DDBJ databases">
        <authorList>
            <person name="Varghese N."/>
            <person name="Submissions S."/>
        </authorList>
    </citation>
    <scope>NUCLEOTIDE SEQUENCE [LARGE SCALE GENOMIC DNA]</scope>
    <source>
        <strain evidence="4">DSM 1565</strain>
    </source>
</reference>
<evidence type="ECO:0000313" key="4">
    <source>
        <dbReference type="Proteomes" id="UP000199423"/>
    </source>
</evidence>
<accession>A0A1I7NWS7</accession>
<dbReference type="AlphaFoldDB" id="A0A1I7NWS7"/>
<feature type="region of interest" description="Disordered" evidence="1">
    <location>
        <begin position="216"/>
        <end position="237"/>
    </location>
</feature>
<dbReference type="STRING" id="51670.SAMN04488557_4071"/>
<gene>
    <name evidence="3" type="ORF">SAMN04488557_4071</name>
</gene>
<evidence type="ECO:0000256" key="2">
    <source>
        <dbReference type="SAM" id="SignalP"/>
    </source>
</evidence>
<dbReference type="Proteomes" id="UP000199423">
    <property type="component" value="Unassembled WGS sequence"/>
</dbReference>
<evidence type="ECO:0000313" key="3">
    <source>
        <dbReference type="EMBL" id="SFV39048.1"/>
    </source>
</evidence>
<name>A0A1I7NWS7_9HYPH</name>
<feature type="signal peptide" evidence="2">
    <location>
        <begin position="1"/>
        <end position="20"/>
    </location>
</feature>
<protein>
    <recommendedName>
        <fullName evidence="5">Outer membrane lipoprotein-sorting protein</fullName>
    </recommendedName>
</protein>
<dbReference type="Gene3D" id="2.50.20.20">
    <property type="match status" value="1"/>
</dbReference>
<feature type="compositionally biased region" description="Low complexity" evidence="1">
    <location>
        <begin position="219"/>
        <end position="237"/>
    </location>
</feature>
<evidence type="ECO:0000256" key="1">
    <source>
        <dbReference type="SAM" id="MobiDB-lite"/>
    </source>
</evidence>
<keyword evidence="4" id="KW-1185">Reference proteome</keyword>
<keyword evidence="2" id="KW-0732">Signal</keyword>
<sequence>MRRIALALVTVAAFSSNVLAQAPAPDAAPGAKPNANPCSDEVSAALQKLRKSSWFRMDTHMLTENGPSTMQVDYVLPDRMHQTVTAKLTNKTTELILVGNEAWSKQDDTGWKPLAPKVASQIKEQMQDSVVTQQTDVGSYACKGRTTIDGRDVLSYRLDSEMEKGSTADPNQAYRMFYVDALTGLPVSNTLLAPGHEDKPIFKTSYTFPLDMKIDPPKDVVAPPAAQTPAANPSTDK</sequence>
<dbReference type="OrthoDB" id="7930636at2"/>
<feature type="chain" id="PRO_5011631077" description="Outer membrane lipoprotein-sorting protein" evidence="2">
    <location>
        <begin position="21"/>
        <end position="237"/>
    </location>
</feature>
<dbReference type="RefSeq" id="WP_092869580.1">
    <property type="nucleotide sequence ID" value="NZ_FPCH01000005.1"/>
</dbReference>
<dbReference type="EMBL" id="FPCH01000005">
    <property type="protein sequence ID" value="SFV39048.1"/>
    <property type="molecule type" value="Genomic_DNA"/>
</dbReference>
<organism evidence="3 4">
    <name type="scientific">Hyphomicrobium facile</name>
    <dbReference type="NCBI Taxonomy" id="51670"/>
    <lineage>
        <taxon>Bacteria</taxon>
        <taxon>Pseudomonadati</taxon>
        <taxon>Pseudomonadota</taxon>
        <taxon>Alphaproteobacteria</taxon>
        <taxon>Hyphomicrobiales</taxon>
        <taxon>Hyphomicrobiaceae</taxon>
        <taxon>Hyphomicrobium</taxon>
    </lineage>
</organism>
<evidence type="ECO:0008006" key="5">
    <source>
        <dbReference type="Google" id="ProtNLM"/>
    </source>
</evidence>
<proteinExistence type="predicted"/>